<dbReference type="GO" id="GO:0000155">
    <property type="term" value="F:phosphorelay sensor kinase activity"/>
    <property type="evidence" value="ECO:0007669"/>
    <property type="project" value="InterPro"/>
</dbReference>
<dbReference type="PROSITE" id="PS50112">
    <property type="entry name" value="PAS"/>
    <property type="match status" value="1"/>
</dbReference>
<dbReference type="SMART" id="SM00388">
    <property type="entry name" value="HisKA"/>
    <property type="match status" value="1"/>
</dbReference>
<dbReference type="Pfam" id="PF08448">
    <property type="entry name" value="PAS_4"/>
    <property type="match status" value="1"/>
</dbReference>
<dbReference type="SMART" id="SM00448">
    <property type="entry name" value="REC"/>
    <property type="match status" value="2"/>
</dbReference>
<dbReference type="CDD" id="cd00130">
    <property type="entry name" value="PAS"/>
    <property type="match status" value="1"/>
</dbReference>
<dbReference type="EC" id="2.7.13.3" evidence="2"/>
<dbReference type="Gene3D" id="3.30.450.20">
    <property type="entry name" value="PAS domain"/>
    <property type="match status" value="1"/>
</dbReference>
<dbReference type="InterPro" id="IPR036890">
    <property type="entry name" value="HATPase_C_sf"/>
</dbReference>
<dbReference type="PROSITE" id="PS50110">
    <property type="entry name" value="RESPONSE_REGULATORY"/>
    <property type="match status" value="2"/>
</dbReference>
<evidence type="ECO:0000313" key="9">
    <source>
        <dbReference type="Proteomes" id="UP000430120"/>
    </source>
</evidence>
<protein>
    <recommendedName>
        <fullName evidence="2">histidine kinase</fullName>
        <ecNumber evidence="2">2.7.13.3</ecNumber>
    </recommendedName>
</protein>
<dbReference type="InterPro" id="IPR011006">
    <property type="entry name" value="CheY-like_superfamily"/>
</dbReference>
<dbReference type="SUPFAM" id="SSF55785">
    <property type="entry name" value="PYP-like sensor domain (PAS domain)"/>
    <property type="match status" value="1"/>
</dbReference>
<dbReference type="InterPro" id="IPR001789">
    <property type="entry name" value="Sig_transdc_resp-reg_receiver"/>
</dbReference>
<evidence type="ECO:0000256" key="2">
    <source>
        <dbReference type="ARBA" id="ARBA00012438"/>
    </source>
</evidence>
<feature type="modified residue" description="4-aspartylphosphate" evidence="4">
    <location>
        <position position="208"/>
    </location>
</feature>
<dbReference type="InterPro" id="IPR000014">
    <property type="entry name" value="PAS"/>
</dbReference>
<dbReference type="Gene3D" id="3.40.50.2300">
    <property type="match status" value="2"/>
</dbReference>
<dbReference type="InterPro" id="IPR005467">
    <property type="entry name" value="His_kinase_dom"/>
</dbReference>
<dbReference type="Pfam" id="PF00512">
    <property type="entry name" value="HisKA"/>
    <property type="match status" value="1"/>
</dbReference>
<dbReference type="Pfam" id="PF00072">
    <property type="entry name" value="Response_reg"/>
    <property type="match status" value="2"/>
</dbReference>
<dbReference type="Gene3D" id="3.30.565.10">
    <property type="entry name" value="Histidine kinase-like ATPase, C-terminal domain"/>
    <property type="match status" value="1"/>
</dbReference>
<feature type="domain" description="Histidine kinase" evidence="5">
    <location>
        <begin position="424"/>
        <end position="639"/>
    </location>
</feature>
<evidence type="ECO:0000259" key="5">
    <source>
        <dbReference type="PROSITE" id="PS50109"/>
    </source>
</evidence>
<dbReference type="SMART" id="SM00387">
    <property type="entry name" value="HATPase_c"/>
    <property type="match status" value="1"/>
</dbReference>
<feature type="domain" description="Response regulatory" evidence="6">
    <location>
        <begin position="17"/>
        <end position="132"/>
    </location>
</feature>
<dbReference type="InterPro" id="IPR004358">
    <property type="entry name" value="Sig_transdc_His_kin-like_C"/>
</dbReference>
<gene>
    <name evidence="8" type="ORF">F7Q92_00735</name>
</gene>
<keyword evidence="9" id="KW-1185">Reference proteome</keyword>
<dbReference type="InterPro" id="IPR013656">
    <property type="entry name" value="PAS_4"/>
</dbReference>
<evidence type="ECO:0000256" key="1">
    <source>
        <dbReference type="ARBA" id="ARBA00000085"/>
    </source>
</evidence>
<evidence type="ECO:0000259" key="6">
    <source>
        <dbReference type="PROSITE" id="PS50110"/>
    </source>
</evidence>
<accession>A0A643FHL3</accession>
<dbReference type="EMBL" id="VZPB01000001">
    <property type="protein sequence ID" value="KAB0585449.1"/>
    <property type="molecule type" value="Genomic_DNA"/>
</dbReference>
<dbReference type="SUPFAM" id="SSF52172">
    <property type="entry name" value="CheY-like"/>
    <property type="match status" value="2"/>
</dbReference>
<dbReference type="SUPFAM" id="SSF55874">
    <property type="entry name" value="ATPase domain of HSP90 chaperone/DNA topoisomerase II/histidine kinase"/>
    <property type="match status" value="1"/>
</dbReference>
<dbReference type="AlphaFoldDB" id="A0A643FHL3"/>
<evidence type="ECO:0000259" key="7">
    <source>
        <dbReference type="PROSITE" id="PS50112"/>
    </source>
</evidence>
<dbReference type="OrthoDB" id="8559580at2"/>
<dbReference type="SUPFAM" id="SSF47384">
    <property type="entry name" value="Homodimeric domain of signal transducing histidine kinase"/>
    <property type="match status" value="1"/>
</dbReference>
<dbReference type="Proteomes" id="UP000430120">
    <property type="component" value="Unassembled WGS sequence"/>
</dbReference>
<dbReference type="CDD" id="cd00082">
    <property type="entry name" value="HisKA"/>
    <property type="match status" value="1"/>
</dbReference>
<proteinExistence type="predicted"/>
<dbReference type="InterPro" id="IPR035965">
    <property type="entry name" value="PAS-like_dom_sf"/>
</dbReference>
<reference evidence="8 9" key="1">
    <citation type="submission" date="2019-09" db="EMBL/GenBank/DDBJ databases">
        <title>Draft genome sequences of 48 bacterial type strains from the CCUG.</title>
        <authorList>
            <person name="Tunovic T."/>
            <person name="Pineiro-Iglesias B."/>
            <person name="Unosson C."/>
            <person name="Inganas E."/>
            <person name="Ohlen M."/>
            <person name="Cardew S."/>
            <person name="Jensie-Markopoulos S."/>
            <person name="Salva-Serra F."/>
            <person name="Jaen-Luchoro D."/>
            <person name="Karlsson R."/>
            <person name="Svensson-Stadler L."/>
            <person name="Chun J."/>
            <person name="Moore E."/>
        </authorList>
    </citation>
    <scope>NUCLEOTIDE SEQUENCE [LARGE SCALE GENOMIC DNA]</scope>
    <source>
        <strain evidence="8 9">CCUG 30977</strain>
    </source>
</reference>
<dbReference type="SMART" id="SM00091">
    <property type="entry name" value="PAS"/>
    <property type="match status" value="1"/>
</dbReference>
<dbReference type="Gene3D" id="1.10.287.130">
    <property type="match status" value="1"/>
</dbReference>
<name>A0A643FHL3_IDEDE</name>
<feature type="domain" description="Response regulatory" evidence="6">
    <location>
        <begin position="159"/>
        <end position="275"/>
    </location>
</feature>
<evidence type="ECO:0000313" key="8">
    <source>
        <dbReference type="EMBL" id="KAB0585449.1"/>
    </source>
</evidence>
<keyword evidence="3 4" id="KW-0597">Phosphoprotein</keyword>
<feature type="domain" description="PAS" evidence="7">
    <location>
        <begin position="296"/>
        <end position="340"/>
    </location>
</feature>
<dbReference type="PANTHER" id="PTHR43547">
    <property type="entry name" value="TWO-COMPONENT HISTIDINE KINASE"/>
    <property type="match status" value="1"/>
</dbReference>
<sequence>MRRPTPEEQGSTMSKPLLLLVDDDSETVQVLGRMLADEGRVRFALNGTDALRLAREHPPDLILLDAEMPGLDGFAVCKGLKGDPTLSPIPVIFLTSHHDARIEAAALDLGAADFVNKPPVASQVIARIRAQLRARRLAMSLPRQDSPPSPATLPHRAPTILIVDDDAISQEVMRRALDGMGARILLAGDGEQALQLARADPPDLILLDILMPDQDGLQLCERLQALPRLRSVPVVFVTRQADPETEARALEAGGTDFVTKPFIPAVLQARLRSLLRSRRQADAALQAEREHWRRLGDDRMADILAVAPEALLTADAQGRVVLVNQAACRLLQVDEEDVLGHPLPRWVPAEALDGAAQSRRALLPVKRGDAIPVEVVRVQLGQDGERLTTVWLRDLRGQELAEKARRDQLRAETASRTKTLMLSYFAHEIGNPLNGILGFAQLMTLDSQHPLPPAQAERLQQITTAGKMLQALMRDVLDVNRFETGQFQIQSEPVELSSLVHDTLPALGTQAAGQQVQIDLQVEDQPLWITGDADRVKQCVLNLGSNGIKYNRSGGRLTVRLARHGDSAALSFQDEGAGMSPEQQAHLFEPFNRLGRSGQGHGIGLALTRQLVLAMGGRLTVRSAPEAGTTVTLALPLTRPGGGQGTPA</sequence>
<feature type="modified residue" description="4-aspartylphosphate" evidence="4">
    <location>
        <position position="65"/>
    </location>
</feature>
<dbReference type="InterPro" id="IPR036097">
    <property type="entry name" value="HisK_dim/P_sf"/>
</dbReference>
<dbReference type="InterPro" id="IPR003661">
    <property type="entry name" value="HisK_dim/P_dom"/>
</dbReference>
<dbReference type="PANTHER" id="PTHR43547:SF2">
    <property type="entry name" value="HYBRID SIGNAL TRANSDUCTION HISTIDINE KINASE C"/>
    <property type="match status" value="1"/>
</dbReference>
<dbReference type="PROSITE" id="PS50109">
    <property type="entry name" value="HIS_KIN"/>
    <property type="match status" value="1"/>
</dbReference>
<comment type="caution">
    <text evidence="8">The sequence shown here is derived from an EMBL/GenBank/DDBJ whole genome shotgun (WGS) entry which is preliminary data.</text>
</comment>
<dbReference type="InterPro" id="IPR003594">
    <property type="entry name" value="HATPase_dom"/>
</dbReference>
<dbReference type="Pfam" id="PF02518">
    <property type="entry name" value="HATPase_c"/>
    <property type="match status" value="1"/>
</dbReference>
<comment type="catalytic activity">
    <reaction evidence="1">
        <text>ATP + protein L-histidine = ADP + protein N-phospho-L-histidine.</text>
        <dbReference type="EC" id="2.7.13.3"/>
    </reaction>
</comment>
<dbReference type="PRINTS" id="PR00344">
    <property type="entry name" value="BCTRLSENSOR"/>
</dbReference>
<organism evidence="8 9">
    <name type="scientific">Ideonella dechloratans</name>
    <dbReference type="NCBI Taxonomy" id="36863"/>
    <lineage>
        <taxon>Bacteria</taxon>
        <taxon>Pseudomonadati</taxon>
        <taxon>Pseudomonadota</taxon>
        <taxon>Betaproteobacteria</taxon>
        <taxon>Burkholderiales</taxon>
        <taxon>Sphaerotilaceae</taxon>
        <taxon>Ideonella</taxon>
    </lineage>
</organism>
<evidence type="ECO:0000256" key="3">
    <source>
        <dbReference type="ARBA" id="ARBA00022553"/>
    </source>
</evidence>
<evidence type="ECO:0000256" key="4">
    <source>
        <dbReference type="PROSITE-ProRule" id="PRU00169"/>
    </source>
</evidence>